<evidence type="ECO:0000256" key="6">
    <source>
        <dbReference type="ARBA" id="ARBA00023136"/>
    </source>
</evidence>
<evidence type="ECO:0000259" key="9">
    <source>
        <dbReference type="PROSITE" id="PS50929"/>
    </source>
</evidence>
<dbReference type="SMART" id="SM00382">
    <property type="entry name" value="AAA"/>
    <property type="match status" value="1"/>
</dbReference>
<accession>A0A327WT63</accession>
<keyword evidence="4" id="KW-0067">ATP-binding</keyword>
<name>A0A327WT63_LARAB</name>
<feature type="transmembrane region" description="Helical" evidence="7">
    <location>
        <begin position="24"/>
        <end position="49"/>
    </location>
</feature>
<keyword evidence="11" id="KW-1185">Reference proteome</keyword>
<keyword evidence="6 7" id="KW-0472">Membrane</keyword>
<evidence type="ECO:0000256" key="4">
    <source>
        <dbReference type="ARBA" id="ARBA00022840"/>
    </source>
</evidence>
<dbReference type="InterPro" id="IPR027417">
    <property type="entry name" value="P-loop_NTPase"/>
</dbReference>
<dbReference type="OrthoDB" id="9769115at2"/>
<reference evidence="10 11" key="1">
    <citation type="submission" date="2018-06" db="EMBL/GenBank/DDBJ databases">
        <title>Genomic Encyclopedia of Archaeal and Bacterial Type Strains, Phase II (KMG-II): from individual species to whole genera.</title>
        <authorList>
            <person name="Goeker M."/>
        </authorList>
    </citation>
    <scope>NUCLEOTIDE SEQUENCE [LARGE SCALE GENOMIC DNA]</scope>
    <source>
        <strain evidence="10 11">DSM 21851</strain>
    </source>
</reference>
<dbReference type="Pfam" id="PF00664">
    <property type="entry name" value="ABC_membrane"/>
    <property type="match status" value="1"/>
</dbReference>
<gene>
    <name evidence="10" type="ORF">LX87_03441</name>
</gene>
<evidence type="ECO:0000256" key="1">
    <source>
        <dbReference type="ARBA" id="ARBA00004651"/>
    </source>
</evidence>
<feature type="transmembrane region" description="Helical" evidence="7">
    <location>
        <begin position="160"/>
        <end position="180"/>
    </location>
</feature>
<dbReference type="Pfam" id="PF00005">
    <property type="entry name" value="ABC_tran"/>
    <property type="match status" value="1"/>
</dbReference>
<dbReference type="GO" id="GO:0005524">
    <property type="term" value="F:ATP binding"/>
    <property type="evidence" value="ECO:0007669"/>
    <property type="project" value="UniProtKB-KW"/>
</dbReference>
<evidence type="ECO:0000256" key="7">
    <source>
        <dbReference type="SAM" id="Phobius"/>
    </source>
</evidence>
<dbReference type="PROSITE" id="PS00211">
    <property type="entry name" value="ABC_TRANSPORTER_1"/>
    <property type="match status" value="1"/>
</dbReference>
<dbReference type="Proteomes" id="UP000248790">
    <property type="component" value="Unassembled WGS sequence"/>
</dbReference>
<feature type="domain" description="ABC transporter" evidence="8">
    <location>
        <begin position="353"/>
        <end position="588"/>
    </location>
</feature>
<keyword evidence="3" id="KW-0547">Nucleotide-binding</keyword>
<dbReference type="GO" id="GO:0016887">
    <property type="term" value="F:ATP hydrolysis activity"/>
    <property type="evidence" value="ECO:0007669"/>
    <property type="project" value="InterPro"/>
</dbReference>
<dbReference type="InterPro" id="IPR003593">
    <property type="entry name" value="AAA+_ATPase"/>
</dbReference>
<dbReference type="SUPFAM" id="SSF52540">
    <property type="entry name" value="P-loop containing nucleoside triphosphate hydrolases"/>
    <property type="match status" value="1"/>
</dbReference>
<organism evidence="10 11">
    <name type="scientific">Larkinella arboricola</name>
    <dbReference type="NCBI Taxonomy" id="643671"/>
    <lineage>
        <taxon>Bacteria</taxon>
        <taxon>Pseudomonadati</taxon>
        <taxon>Bacteroidota</taxon>
        <taxon>Cytophagia</taxon>
        <taxon>Cytophagales</taxon>
        <taxon>Spirosomataceae</taxon>
        <taxon>Larkinella</taxon>
    </lineage>
</organism>
<evidence type="ECO:0000313" key="11">
    <source>
        <dbReference type="Proteomes" id="UP000248790"/>
    </source>
</evidence>
<dbReference type="InterPro" id="IPR039421">
    <property type="entry name" value="Type_1_exporter"/>
</dbReference>
<keyword evidence="2 7" id="KW-0812">Transmembrane</keyword>
<dbReference type="GO" id="GO:0034040">
    <property type="term" value="F:ATPase-coupled lipid transmembrane transporter activity"/>
    <property type="evidence" value="ECO:0007669"/>
    <property type="project" value="TreeGrafter"/>
</dbReference>
<protein>
    <submittedName>
        <fullName evidence="10">ABC-type multidrug transport system fused ATPase/permease subunit</fullName>
    </submittedName>
</protein>
<dbReference type="PROSITE" id="PS50893">
    <property type="entry name" value="ABC_TRANSPORTER_2"/>
    <property type="match status" value="1"/>
</dbReference>
<dbReference type="PROSITE" id="PS50929">
    <property type="entry name" value="ABC_TM1F"/>
    <property type="match status" value="1"/>
</dbReference>
<evidence type="ECO:0000256" key="2">
    <source>
        <dbReference type="ARBA" id="ARBA00022692"/>
    </source>
</evidence>
<proteinExistence type="predicted"/>
<dbReference type="EMBL" id="QLMC01000004">
    <property type="protein sequence ID" value="RAJ95693.1"/>
    <property type="molecule type" value="Genomic_DNA"/>
</dbReference>
<dbReference type="Gene3D" id="3.40.50.300">
    <property type="entry name" value="P-loop containing nucleotide triphosphate hydrolases"/>
    <property type="match status" value="1"/>
</dbReference>
<dbReference type="GO" id="GO:0140359">
    <property type="term" value="F:ABC-type transporter activity"/>
    <property type="evidence" value="ECO:0007669"/>
    <property type="project" value="InterPro"/>
</dbReference>
<feature type="transmembrane region" description="Helical" evidence="7">
    <location>
        <begin position="249"/>
        <end position="269"/>
    </location>
</feature>
<evidence type="ECO:0000256" key="5">
    <source>
        <dbReference type="ARBA" id="ARBA00022989"/>
    </source>
</evidence>
<dbReference type="PANTHER" id="PTHR24221:SF654">
    <property type="entry name" value="ATP-BINDING CASSETTE SUB-FAMILY B MEMBER 6"/>
    <property type="match status" value="1"/>
</dbReference>
<evidence type="ECO:0000256" key="3">
    <source>
        <dbReference type="ARBA" id="ARBA00022741"/>
    </source>
</evidence>
<dbReference type="AlphaFoldDB" id="A0A327WT63"/>
<dbReference type="InterPro" id="IPR003439">
    <property type="entry name" value="ABC_transporter-like_ATP-bd"/>
</dbReference>
<comment type="subcellular location">
    <subcellularLocation>
        <location evidence="1">Cell membrane</location>
        <topology evidence="1">Multi-pass membrane protein</topology>
    </subcellularLocation>
</comment>
<dbReference type="InterPro" id="IPR036640">
    <property type="entry name" value="ABC1_TM_sf"/>
</dbReference>
<keyword evidence="5 7" id="KW-1133">Transmembrane helix</keyword>
<sequence>MQNPYLALLRTAWQYARQEKRRFVFVYFLFILANIIAAMHPLLFGWFVTTIQQKDAPVQSIVLWYAAGYLALRLGEWCFHGPARVMERELAFTLSRNFLMELYHQTINLPVSWHKDHHSGSTINRIRKANDALKTFFQSGFVYLHTIFKCLFSFGAMMYFSPVFGTIGVMLGALTVWLIMKFDKPFIKAVDESNEREHQVSSTLFDSLSNIITVITLRLEKQMETSLLGKVMAVLPPFRRHVRINEWKWFVASMMIALIYGVITAGYVYQHYIPGEVFVIGGLVTLLGYINQFNSVFTDIAFQYTEIVQFNTDVQTARSIGQAYAQQHRPETVETLPARWQTIDIEGLNFRHTKDDDLFQQLGRFKRAGLHDLSIRIQRGQRIALIGESGSGKSTLLTLLRGLYKPEPGIDLRVDDQAYADLSLIADTVTLMPQEPEIFENTIEYNITLGLPFSEDDIQQACETARFTDVVNQLPNGMETSIQEKGVNLSGGQKQRLALARGVLAARSSDIILLDEPTSSVDPKTEFEIYHRMLTNFRGKAVISTLHRLHLLTMFDYIYILGNGHVIDEGSFVELRERSSTFQKMWEHQKVQQHEAHEVERIPVEAVL</sequence>
<dbReference type="PANTHER" id="PTHR24221">
    <property type="entry name" value="ATP-BINDING CASSETTE SUB-FAMILY B"/>
    <property type="match status" value="1"/>
</dbReference>
<dbReference type="RefSeq" id="WP_111629490.1">
    <property type="nucleotide sequence ID" value="NZ_QLMC01000004.1"/>
</dbReference>
<evidence type="ECO:0000259" key="8">
    <source>
        <dbReference type="PROSITE" id="PS50893"/>
    </source>
</evidence>
<evidence type="ECO:0000313" key="10">
    <source>
        <dbReference type="EMBL" id="RAJ95693.1"/>
    </source>
</evidence>
<dbReference type="Gene3D" id="1.20.1560.10">
    <property type="entry name" value="ABC transporter type 1, transmembrane domain"/>
    <property type="match status" value="1"/>
</dbReference>
<dbReference type="InterPro" id="IPR011527">
    <property type="entry name" value="ABC1_TM_dom"/>
</dbReference>
<comment type="caution">
    <text evidence="10">The sequence shown here is derived from an EMBL/GenBank/DDBJ whole genome shotgun (WGS) entry which is preliminary data.</text>
</comment>
<dbReference type="GO" id="GO:0005886">
    <property type="term" value="C:plasma membrane"/>
    <property type="evidence" value="ECO:0007669"/>
    <property type="project" value="UniProtKB-SubCell"/>
</dbReference>
<dbReference type="InterPro" id="IPR017871">
    <property type="entry name" value="ABC_transporter-like_CS"/>
</dbReference>
<dbReference type="SUPFAM" id="SSF90123">
    <property type="entry name" value="ABC transporter transmembrane region"/>
    <property type="match status" value="1"/>
</dbReference>
<feature type="domain" description="ABC transmembrane type-1" evidence="9">
    <location>
        <begin position="28"/>
        <end position="309"/>
    </location>
</feature>